<dbReference type="RefSeq" id="WP_378487553.1">
    <property type="nucleotide sequence ID" value="NZ_JBHUFB010000020.1"/>
</dbReference>
<dbReference type="EMBL" id="JBHUFB010000020">
    <property type="protein sequence ID" value="MFD1815106.1"/>
    <property type="molecule type" value="Genomic_DNA"/>
</dbReference>
<sequence length="92" mass="10246">MFTRLLEEKATRYGRDFVKVDRWFPASQTCSVCGRVDGPKPLSVREWSCSCGVVHDRDLNAARNILAAGRAERRNACGETVSLPAWAGSMTR</sequence>
<proteinExistence type="predicted"/>
<evidence type="ECO:0000256" key="1">
    <source>
        <dbReference type="ARBA" id="ARBA00023125"/>
    </source>
</evidence>
<evidence type="ECO:0000313" key="4">
    <source>
        <dbReference type="Proteomes" id="UP001597286"/>
    </source>
</evidence>
<dbReference type="InterPro" id="IPR010095">
    <property type="entry name" value="Cas12f1-like_TNB"/>
</dbReference>
<dbReference type="Proteomes" id="UP001597286">
    <property type="component" value="Unassembled WGS sequence"/>
</dbReference>
<accession>A0ABW4P9A0</accession>
<dbReference type="Pfam" id="PF07282">
    <property type="entry name" value="Cas12f1-like_TNB"/>
    <property type="match status" value="1"/>
</dbReference>
<protein>
    <submittedName>
        <fullName evidence="3">Zinc ribbon domain-containing protein</fullName>
    </submittedName>
</protein>
<keyword evidence="4" id="KW-1185">Reference proteome</keyword>
<feature type="domain" description="Cas12f1-like TNB" evidence="2">
    <location>
        <begin position="1"/>
        <end position="65"/>
    </location>
</feature>
<organism evidence="3 4">
    <name type="scientific">Rhodococcus gannanensis</name>
    <dbReference type="NCBI Taxonomy" id="1960308"/>
    <lineage>
        <taxon>Bacteria</taxon>
        <taxon>Bacillati</taxon>
        <taxon>Actinomycetota</taxon>
        <taxon>Actinomycetes</taxon>
        <taxon>Mycobacteriales</taxon>
        <taxon>Nocardiaceae</taxon>
        <taxon>Rhodococcus</taxon>
    </lineage>
</organism>
<evidence type="ECO:0000313" key="3">
    <source>
        <dbReference type="EMBL" id="MFD1815106.1"/>
    </source>
</evidence>
<keyword evidence="1" id="KW-0238">DNA-binding</keyword>
<comment type="caution">
    <text evidence="3">The sequence shown here is derived from an EMBL/GenBank/DDBJ whole genome shotgun (WGS) entry which is preliminary data.</text>
</comment>
<evidence type="ECO:0000259" key="2">
    <source>
        <dbReference type="Pfam" id="PF07282"/>
    </source>
</evidence>
<name>A0ABW4P9A0_9NOCA</name>
<reference evidence="4" key="1">
    <citation type="journal article" date="2019" name="Int. J. Syst. Evol. Microbiol.">
        <title>The Global Catalogue of Microorganisms (GCM) 10K type strain sequencing project: providing services to taxonomists for standard genome sequencing and annotation.</title>
        <authorList>
            <consortium name="The Broad Institute Genomics Platform"/>
            <consortium name="The Broad Institute Genome Sequencing Center for Infectious Disease"/>
            <person name="Wu L."/>
            <person name="Ma J."/>
        </authorList>
    </citation>
    <scope>NUCLEOTIDE SEQUENCE [LARGE SCALE GENOMIC DNA]</scope>
    <source>
        <strain evidence="4">DT72</strain>
    </source>
</reference>
<gene>
    <name evidence="3" type="ORF">ACFSJG_23045</name>
</gene>